<evidence type="ECO:0000313" key="3">
    <source>
        <dbReference type="Proteomes" id="UP000799778"/>
    </source>
</evidence>
<dbReference type="RefSeq" id="XP_033377490.1">
    <property type="nucleotide sequence ID" value="XM_033534681.1"/>
</dbReference>
<feature type="transmembrane region" description="Helical" evidence="1">
    <location>
        <begin position="56"/>
        <end position="79"/>
    </location>
</feature>
<keyword evidence="1" id="KW-0472">Membrane</keyword>
<name>A0A6A5X8B3_9PLEO</name>
<dbReference type="GeneID" id="54292078"/>
<gene>
    <name evidence="2" type="ORF">BU24DRAFT_82445</name>
</gene>
<dbReference type="EMBL" id="ML978079">
    <property type="protein sequence ID" value="KAF2009151.1"/>
    <property type="molecule type" value="Genomic_DNA"/>
</dbReference>
<accession>A0A6A5X8B3</accession>
<organism evidence="2 3">
    <name type="scientific">Aaosphaeria arxii CBS 175.79</name>
    <dbReference type="NCBI Taxonomy" id="1450172"/>
    <lineage>
        <taxon>Eukaryota</taxon>
        <taxon>Fungi</taxon>
        <taxon>Dikarya</taxon>
        <taxon>Ascomycota</taxon>
        <taxon>Pezizomycotina</taxon>
        <taxon>Dothideomycetes</taxon>
        <taxon>Pleosporomycetidae</taxon>
        <taxon>Pleosporales</taxon>
        <taxon>Pleosporales incertae sedis</taxon>
        <taxon>Aaosphaeria</taxon>
    </lineage>
</organism>
<evidence type="ECO:0000313" key="2">
    <source>
        <dbReference type="EMBL" id="KAF2009151.1"/>
    </source>
</evidence>
<proteinExistence type="predicted"/>
<feature type="transmembrane region" description="Helical" evidence="1">
    <location>
        <begin position="85"/>
        <end position="107"/>
    </location>
</feature>
<sequence length="195" mass="21575">MDEHSIPGWKSPLITSDHVENIQESQLDGETIDGQTPSRQHDNGCNRTPFQFLRKFGILHLSFLLVALGAGIAIGSTIGRRRVPLGLYLLFAATATLWVVLSSYATFADARRTSSLPPERTALLGRFRGRTFFGRFNTLFCHLLIIATLIGAGIPLCISVQHNKLPLGLLVVETFGMIVWAIFSRLNQDREASQV</sequence>
<keyword evidence="1" id="KW-0812">Transmembrane</keyword>
<keyword evidence="3" id="KW-1185">Reference proteome</keyword>
<dbReference type="AlphaFoldDB" id="A0A6A5X8B3"/>
<feature type="transmembrane region" description="Helical" evidence="1">
    <location>
        <begin position="136"/>
        <end position="161"/>
    </location>
</feature>
<reference evidence="2" key="1">
    <citation type="journal article" date="2020" name="Stud. Mycol.">
        <title>101 Dothideomycetes genomes: a test case for predicting lifestyles and emergence of pathogens.</title>
        <authorList>
            <person name="Haridas S."/>
            <person name="Albert R."/>
            <person name="Binder M."/>
            <person name="Bloem J."/>
            <person name="Labutti K."/>
            <person name="Salamov A."/>
            <person name="Andreopoulos B."/>
            <person name="Baker S."/>
            <person name="Barry K."/>
            <person name="Bills G."/>
            <person name="Bluhm B."/>
            <person name="Cannon C."/>
            <person name="Castanera R."/>
            <person name="Culley D."/>
            <person name="Daum C."/>
            <person name="Ezra D."/>
            <person name="Gonzalez J."/>
            <person name="Henrissat B."/>
            <person name="Kuo A."/>
            <person name="Liang C."/>
            <person name="Lipzen A."/>
            <person name="Lutzoni F."/>
            <person name="Magnuson J."/>
            <person name="Mondo S."/>
            <person name="Nolan M."/>
            <person name="Ohm R."/>
            <person name="Pangilinan J."/>
            <person name="Park H.-J."/>
            <person name="Ramirez L."/>
            <person name="Alfaro M."/>
            <person name="Sun H."/>
            <person name="Tritt A."/>
            <person name="Yoshinaga Y."/>
            <person name="Zwiers L.-H."/>
            <person name="Turgeon B."/>
            <person name="Goodwin S."/>
            <person name="Spatafora J."/>
            <person name="Crous P."/>
            <person name="Grigoriev I."/>
        </authorList>
    </citation>
    <scope>NUCLEOTIDE SEQUENCE</scope>
    <source>
        <strain evidence="2">CBS 175.79</strain>
    </source>
</reference>
<feature type="transmembrane region" description="Helical" evidence="1">
    <location>
        <begin position="167"/>
        <end position="186"/>
    </location>
</feature>
<dbReference type="Proteomes" id="UP000799778">
    <property type="component" value="Unassembled WGS sequence"/>
</dbReference>
<keyword evidence="1" id="KW-1133">Transmembrane helix</keyword>
<protein>
    <submittedName>
        <fullName evidence="2">Uncharacterized protein</fullName>
    </submittedName>
</protein>
<evidence type="ECO:0000256" key="1">
    <source>
        <dbReference type="SAM" id="Phobius"/>
    </source>
</evidence>